<name>B7SUT0_ACITH</name>
<dbReference type="GO" id="GO:0042578">
    <property type="term" value="F:phosphoric ester hydrolase activity"/>
    <property type="evidence" value="ECO:0007669"/>
    <property type="project" value="UniProtKB-ARBA"/>
</dbReference>
<dbReference type="PANTHER" id="PTHR31956">
    <property type="entry name" value="NON-SPECIFIC PHOSPHOLIPASE C4-RELATED"/>
    <property type="match status" value="1"/>
</dbReference>
<proteinExistence type="predicted"/>
<evidence type="ECO:0000313" key="2">
    <source>
        <dbReference type="EMBL" id="ACI62892.1"/>
    </source>
</evidence>
<dbReference type="PANTHER" id="PTHR31956:SF1">
    <property type="entry name" value="NON-SPECIFIC PHOSPHOLIPASE C1"/>
    <property type="match status" value="1"/>
</dbReference>
<dbReference type="SUPFAM" id="SSF53649">
    <property type="entry name" value="Alkaline phosphatase-like"/>
    <property type="match status" value="1"/>
</dbReference>
<evidence type="ECO:0000256" key="1">
    <source>
        <dbReference type="ARBA" id="ARBA00022801"/>
    </source>
</evidence>
<organism evidence="2">
    <name type="scientific">Acidithiobacillus thiooxidans</name>
    <name type="common">Thiobacillus thiooxidans</name>
    <dbReference type="NCBI Taxonomy" id="930"/>
    <lineage>
        <taxon>Bacteria</taxon>
        <taxon>Pseudomonadati</taxon>
        <taxon>Pseudomonadota</taxon>
        <taxon>Acidithiobacillia</taxon>
        <taxon>Acidithiobacillales</taxon>
        <taxon>Acidithiobacillaceae</taxon>
        <taxon>Acidithiobacillus</taxon>
    </lineage>
</organism>
<dbReference type="EMBL" id="EU746955">
    <property type="protein sequence ID" value="ACI62892.1"/>
    <property type="molecule type" value="Genomic_DNA"/>
</dbReference>
<reference evidence="2" key="1">
    <citation type="submission" date="2008-05" db="EMBL/GenBank/DDBJ databases">
        <title>Microbial iron management mechanisms in extremely acidic environments: comparative genomics evidence for diversity and versatility.</title>
        <authorList>
            <person name="Osorio H.M."/>
            <person name="Martinez V."/>
            <person name="Nieto P.A."/>
            <person name="Holmes D.S."/>
            <person name="Quatrini R."/>
        </authorList>
    </citation>
    <scope>NUCLEOTIDE SEQUENCE</scope>
</reference>
<dbReference type="InterPro" id="IPR017850">
    <property type="entry name" value="Alkaline_phosphatase_core_sf"/>
</dbReference>
<dbReference type="CDD" id="cd16013">
    <property type="entry name" value="AcpA"/>
    <property type="match status" value="1"/>
</dbReference>
<protein>
    <submittedName>
        <fullName evidence="2">Acid phosphatase A1</fullName>
    </submittedName>
    <submittedName>
        <fullName evidence="3">Acid phosphatase A4</fullName>
    </submittedName>
</protein>
<dbReference type="Gene3D" id="3.40.720.10">
    <property type="entry name" value="Alkaline Phosphatase, subunit A"/>
    <property type="match status" value="2"/>
</dbReference>
<accession>B7SUT0</accession>
<dbReference type="AlphaFoldDB" id="B7SUT0"/>
<evidence type="ECO:0000313" key="3">
    <source>
        <dbReference type="EMBL" id="ACI62913.1"/>
    </source>
</evidence>
<dbReference type="InterPro" id="IPR007312">
    <property type="entry name" value="Phosphoesterase"/>
</dbReference>
<dbReference type="Pfam" id="PF04185">
    <property type="entry name" value="Phosphoesterase"/>
    <property type="match status" value="1"/>
</dbReference>
<keyword evidence="1" id="KW-0378">Hydrolase</keyword>
<sequence>MATLYLSARSIIADYYLVETFMTKTIYRRDFMKQLLGITAGIITAPYLMTSAKAAGTTSYNQLRNNIDHIVVIFQENRSFDHYFGTYRSPNGAKVLNLLNAQGEVDPRFTGLQKDISGTPYQTLPLPNDVPGFQNVTLMNEPFHLEPYIPSDSGVRWDPTHHFFRMRAEINNGKMDRFVALALGQKNVHLSRKDLETFSPDQLARSLSAPTGPVLGYYERANIPFYHQLADKHVLFDRFFQAMSGGSTGNALYLAAARSCINTKAPVDRRSPANPPFDAREHPFYDLPYNLEGVLINDLNPVQGPTVVRSDKSPADYPPPEEQTYANIGDRLQSAGLDWAWYNENWEMVKPWAMKSAFDCGDGSAVIDEIHESHYVPHHNPFQYYQRWYDYVRRGHMRSANDFVDDARSGKLPPVSFIKAAGPRSEHPGEDTPVAGMNWVESLLKAVSEGPAWGKTAIFITYDEGGGFWDSVSPPQLDAFGLGTRTPALLVSPFSRSGLVDHHLAHTGSILKLIETRFGLDPLTERDRHAYDMLAAFDFDQAPKALL</sequence>
<dbReference type="EMBL" id="EU746976">
    <property type="protein sequence ID" value="ACI62913.1"/>
    <property type="molecule type" value="Genomic_DNA"/>
</dbReference>